<dbReference type="GO" id="GO:0046872">
    <property type="term" value="F:metal ion binding"/>
    <property type="evidence" value="ECO:0007669"/>
    <property type="project" value="UniProtKB-KW"/>
</dbReference>
<reference evidence="9" key="1">
    <citation type="submission" date="2020-10" db="EMBL/GenBank/DDBJ databases">
        <title>Taxonomic study of unclassified bacteria belonging to the class Ktedonobacteria.</title>
        <authorList>
            <person name="Yabe S."/>
            <person name="Wang C.M."/>
            <person name="Zheng Y."/>
            <person name="Sakai Y."/>
            <person name="Cavaletti L."/>
            <person name="Monciardini P."/>
            <person name="Donadio S."/>
        </authorList>
    </citation>
    <scope>NUCLEOTIDE SEQUENCE</scope>
    <source>
        <strain evidence="9">ID150040</strain>
    </source>
</reference>
<dbReference type="Pfam" id="PF09286">
    <property type="entry name" value="Pro-kuma_activ"/>
    <property type="match status" value="1"/>
</dbReference>
<dbReference type="PROSITE" id="PS51695">
    <property type="entry name" value="SEDOLISIN"/>
    <property type="match status" value="1"/>
</dbReference>
<dbReference type="SUPFAM" id="SSF52743">
    <property type="entry name" value="Subtilisin-like"/>
    <property type="match status" value="1"/>
</dbReference>
<dbReference type="RefSeq" id="WP_220201012.1">
    <property type="nucleotide sequence ID" value="NZ_BNJK01000001.1"/>
</dbReference>
<dbReference type="GO" id="GO:0004252">
    <property type="term" value="F:serine-type endopeptidase activity"/>
    <property type="evidence" value="ECO:0007669"/>
    <property type="project" value="InterPro"/>
</dbReference>
<dbReference type="Proteomes" id="UP000597444">
    <property type="component" value="Unassembled WGS sequence"/>
</dbReference>
<evidence type="ECO:0000256" key="4">
    <source>
        <dbReference type="ARBA" id="ARBA00022801"/>
    </source>
</evidence>
<keyword evidence="6" id="KW-0106">Calcium</keyword>
<name>A0A8J3IGU4_9CHLR</name>
<keyword evidence="4" id="KW-0378">Hydrolase</keyword>
<dbReference type="InterPro" id="IPR036852">
    <property type="entry name" value="Peptidase_S8/S53_dom_sf"/>
</dbReference>
<evidence type="ECO:0000256" key="7">
    <source>
        <dbReference type="ARBA" id="ARBA00023145"/>
    </source>
</evidence>
<dbReference type="InterPro" id="IPR030400">
    <property type="entry name" value="Sedolisin_dom"/>
</dbReference>
<evidence type="ECO:0000256" key="5">
    <source>
        <dbReference type="ARBA" id="ARBA00022825"/>
    </source>
</evidence>
<keyword evidence="7" id="KW-0865">Zymogen</keyword>
<dbReference type="InterPro" id="IPR015366">
    <property type="entry name" value="S53_propep"/>
</dbReference>
<evidence type="ECO:0000256" key="2">
    <source>
        <dbReference type="ARBA" id="ARBA00022670"/>
    </source>
</evidence>
<evidence type="ECO:0000256" key="6">
    <source>
        <dbReference type="ARBA" id="ARBA00022837"/>
    </source>
</evidence>
<evidence type="ECO:0000313" key="10">
    <source>
        <dbReference type="Proteomes" id="UP000597444"/>
    </source>
</evidence>
<comment type="cofactor">
    <cofactor evidence="1">
        <name>Ca(2+)</name>
        <dbReference type="ChEBI" id="CHEBI:29108"/>
    </cofactor>
</comment>
<comment type="caution">
    <text evidence="9">The sequence shown here is derived from an EMBL/GenBank/DDBJ whole genome shotgun (WGS) entry which is preliminary data.</text>
</comment>
<feature type="domain" description="Peptidase S53" evidence="8">
    <location>
        <begin position="226"/>
        <end position="588"/>
    </location>
</feature>
<dbReference type="SMART" id="SM00944">
    <property type="entry name" value="Pro-kuma_activ"/>
    <property type="match status" value="1"/>
</dbReference>
<dbReference type="CDD" id="cd04056">
    <property type="entry name" value="Peptidases_S53"/>
    <property type="match status" value="1"/>
</dbReference>
<dbReference type="AlphaFoldDB" id="A0A8J3IGU4"/>
<evidence type="ECO:0000256" key="1">
    <source>
        <dbReference type="ARBA" id="ARBA00001913"/>
    </source>
</evidence>
<organism evidence="9 10">
    <name type="scientific">Reticulibacter mediterranei</name>
    <dbReference type="NCBI Taxonomy" id="2778369"/>
    <lineage>
        <taxon>Bacteria</taxon>
        <taxon>Bacillati</taxon>
        <taxon>Chloroflexota</taxon>
        <taxon>Ktedonobacteria</taxon>
        <taxon>Ktedonobacterales</taxon>
        <taxon>Reticulibacteraceae</taxon>
        <taxon>Reticulibacter</taxon>
    </lineage>
</organism>
<dbReference type="Gene3D" id="3.40.50.200">
    <property type="entry name" value="Peptidase S8/S53 domain"/>
    <property type="match status" value="1"/>
</dbReference>
<evidence type="ECO:0000313" key="9">
    <source>
        <dbReference type="EMBL" id="GHO90001.1"/>
    </source>
</evidence>
<keyword evidence="5" id="KW-0720">Serine protease</keyword>
<dbReference type="EMBL" id="BNJK01000001">
    <property type="protein sequence ID" value="GHO90001.1"/>
    <property type="molecule type" value="Genomic_DNA"/>
</dbReference>
<evidence type="ECO:0000259" key="8">
    <source>
        <dbReference type="PROSITE" id="PS51695"/>
    </source>
</evidence>
<dbReference type="InterPro" id="IPR050819">
    <property type="entry name" value="Tripeptidyl-peptidase_I"/>
</dbReference>
<protein>
    <submittedName>
        <fullName evidence="9">Pseudomonapepsin</fullName>
    </submittedName>
</protein>
<dbReference type="SUPFAM" id="SSF54897">
    <property type="entry name" value="Protease propeptides/inhibitors"/>
    <property type="match status" value="1"/>
</dbReference>
<proteinExistence type="predicted"/>
<keyword evidence="10" id="KW-1185">Reference proteome</keyword>
<keyword evidence="2" id="KW-0645">Protease</keyword>
<dbReference type="GO" id="GO:0006508">
    <property type="term" value="P:proteolysis"/>
    <property type="evidence" value="ECO:0007669"/>
    <property type="project" value="UniProtKB-KW"/>
</dbReference>
<accession>A0A8J3IGU4</accession>
<sequence length="592" mass="63802">MDIIDGVSLRVHRKISAGMVGLLAIWLVLAGCGGSDQTAVPTPTPTTSALGNFTTFKLNLPAAAMNAPVKGPLPDDTPMHVAITFKLNQQTMNKLKNSGKSQDLESQANQLGISDATYQKLKQMFGITDAKLTLDGLHTYLTVDGKAKTMALAFQTTFVEHQLNGRTFYAPTSDPKIPTFIAPSVLAITGLDNYTAAPKPHVRGRALNGANPQDDCAVAGQTAQAVASSYGYQQFWNKGWHGEGMTINLLELGPINQQDFQVSAKCFNAKNSMKVIDVDGGPDPNSQADQGAEPEALLDIEMIQAFAPAANIRDYQSTYGSTMSDVWEHFNDILRQIIKDNEKNGPDGSVVSTSYGTYEGSFTESERAAIDQSMQILTDAEHMTIFVASADCGAFDTEQYGTPNVDYPGTSPWGVSVGGTRVRVDQNGKRASEIVWSDSSNKSKCGNAWGSGGGVSSIYQHPDWQKADGVDNKYAHGMRQVPDVSAWAIEIPVYIQGQWVETGGTSAAAPIWASGMAQVNQGTIAQAQTYFNGPEIFYDVANNARDKTPYYDVTQGSNLYYQATRGWDDATGLGTPNLMDFMSVLVALSKQQ</sequence>
<gene>
    <name evidence="9" type="ORF">KSF_000490</name>
</gene>
<dbReference type="PANTHER" id="PTHR14218:SF15">
    <property type="entry name" value="TRIPEPTIDYL-PEPTIDASE 1"/>
    <property type="match status" value="1"/>
</dbReference>
<keyword evidence="3" id="KW-0479">Metal-binding</keyword>
<dbReference type="GO" id="GO:0008240">
    <property type="term" value="F:tripeptidyl-peptidase activity"/>
    <property type="evidence" value="ECO:0007669"/>
    <property type="project" value="TreeGrafter"/>
</dbReference>
<dbReference type="PANTHER" id="PTHR14218">
    <property type="entry name" value="PROTEASE S8 TRIPEPTIDYL PEPTIDASE I CLN2"/>
    <property type="match status" value="1"/>
</dbReference>
<evidence type="ECO:0000256" key="3">
    <source>
        <dbReference type="ARBA" id="ARBA00022723"/>
    </source>
</evidence>